<feature type="transmembrane region" description="Helical" evidence="1">
    <location>
        <begin position="84"/>
        <end position="110"/>
    </location>
</feature>
<name>A0ABV6FNT2_9BACT</name>
<feature type="transmembrane region" description="Helical" evidence="1">
    <location>
        <begin position="116"/>
        <end position="139"/>
    </location>
</feature>
<proteinExistence type="predicted"/>
<dbReference type="RefSeq" id="WP_382385963.1">
    <property type="nucleotide sequence ID" value="NZ_JBHLWI010000004.1"/>
</dbReference>
<protein>
    <recommendedName>
        <fullName evidence="4">Small multi-drug export protein</fullName>
    </recommendedName>
</protein>
<keyword evidence="3" id="KW-1185">Reference proteome</keyword>
<comment type="caution">
    <text evidence="2">The sequence shown here is derived from an EMBL/GenBank/DDBJ whole genome shotgun (WGS) entry which is preliminary data.</text>
</comment>
<evidence type="ECO:0000313" key="2">
    <source>
        <dbReference type="EMBL" id="MFC0261517.1"/>
    </source>
</evidence>
<organism evidence="2 3">
    <name type="scientific">Fontibacter flavus</name>
    <dbReference type="NCBI Taxonomy" id="654838"/>
    <lineage>
        <taxon>Bacteria</taxon>
        <taxon>Pseudomonadati</taxon>
        <taxon>Bacteroidota</taxon>
        <taxon>Cytophagia</taxon>
        <taxon>Cytophagales</taxon>
        <taxon>Cyclobacteriaceae</taxon>
        <taxon>Fontibacter</taxon>
    </lineage>
</organism>
<evidence type="ECO:0000313" key="3">
    <source>
        <dbReference type="Proteomes" id="UP001589797"/>
    </source>
</evidence>
<keyword evidence="1" id="KW-0472">Membrane</keyword>
<dbReference type="EMBL" id="JBHLWI010000004">
    <property type="protein sequence ID" value="MFC0261517.1"/>
    <property type="molecule type" value="Genomic_DNA"/>
</dbReference>
<evidence type="ECO:0008006" key="4">
    <source>
        <dbReference type="Google" id="ProtNLM"/>
    </source>
</evidence>
<reference evidence="2 3" key="1">
    <citation type="submission" date="2024-09" db="EMBL/GenBank/DDBJ databases">
        <authorList>
            <person name="Sun Q."/>
            <person name="Mori K."/>
        </authorList>
    </citation>
    <scope>NUCLEOTIDE SEQUENCE [LARGE SCALE GENOMIC DNA]</scope>
    <source>
        <strain evidence="2 3">CCM 7650</strain>
    </source>
</reference>
<gene>
    <name evidence="2" type="ORF">ACFFIP_02400</name>
</gene>
<keyword evidence="1" id="KW-1133">Transmembrane helix</keyword>
<sequence>MSYFIKFFSIWFASQFKFIAGPVLGSAADFSLLEIIAVSVGGMMTSVVFVSYLGDWFKSLFSLKITPKKFSKRSRRVVRTWQKFGAPGVAALTPIFLTPIGGTIIMTAFNVDKRKVFLYMLISALVWATIFGASINWLLSIPFFDNLLR</sequence>
<keyword evidence="1" id="KW-0812">Transmembrane</keyword>
<dbReference type="Proteomes" id="UP001589797">
    <property type="component" value="Unassembled WGS sequence"/>
</dbReference>
<accession>A0ABV6FNT2</accession>
<feature type="transmembrane region" description="Helical" evidence="1">
    <location>
        <begin position="35"/>
        <end position="63"/>
    </location>
</feature>
<evidence type="ECO:0000256" key="1">
    <source>
        <dbReference type="SAM" id="Phobius"/>
    </source>
</evidence>